<gene>
    <name evidence="1" type="ORF">V6M85_04735</name>
</gene>
<name>A0AAX4L368_9CREN</name>
<proteinExistence type="predicted"/>
<dbReference type="EMBL" id="CP146016">
    <property type="protein sequence ID" value="WWQ61389.1"/>
    <property type="molecule type" value="Genomic_DNA"/>
</dbReference>
<evidence type="ECO:0000313" key="1">
    <source>
        <dbReference type="EMBL" id="WWQ61389.1"/>
    </source>
</evidence>
<keyword evidence="2" id="KW-1185">Reference proteome</keyword>
<organism evidence="1 2">
    <name type="scientific">Sulfolobus tengchongensis</name>
    <dbReference type="NCBI Taxonomy" id="207809"/>
    <lineage>
        <taxon>Archaea</taxon>
        <taxon>Thermoproteota</taxon>
        <taxon>Thermoprotei</taxon>
        <taxon>Sulfolobales</taxon>
        <taxon>Sulfolobaceae</taxon>
        <taxon>Sulfolobus</taxon>
    </lineage>
</organism>
<protein>
    <submittedName>
        <fullName evidence="1">Uncharacterized protein</fullName>
    </submittedName>
</protein>
<accession>A0AAX4L368</accession>
<reference evidence="1 2" key="1">
    <citation type="submission" date="2024-02" db="EMBL/GenBank/DDBJ databases">
        <title>STSV induces naive adaptation in Sulfolobus.</title>
        <authorList>
            <person name="Xiang X."/>
            <person name="Song M."/>
        </authorList>
    </citation>
    <scope>NUCLEOTIDE SEQUENCE [LARGE SCALE GENOMIC DNA]</scope>
    <source>
        <strain evidence="1 2">RT2</strain>
    </source>
</reference>
<sequence length="97" mass="11459">MLLDKAKLGVDRLIKNSLDYCDLYIIEKGGKVFLLYLFERSYYYYFKIMPETIGKWEDCDNALYNAFGLFGFVNKNNEELESKIKEKMEALMKIGFP</sequence>
<dbReference type="AlphaFoldDB" id="A0AAX4L368"/>
<dbReference type="Proteomes" id="UP001432202">
    <property type="component" value="Chromosome"/>
</dbReference>
<evidence type="ECO:0000313" key="2">
    <source>
        <dbReference type="Proteomes" id="UP001432202"/>
    </source>
</evidence>